<gene>
    <name evidence="1" type="ORF">SAMN05216571_11511</name>
</gene>
<keyword evidence="2" id="KW-1185">Reference proteome</keyword>
<reference evidence="1 2" key="1">
    <citation type="submission" date="2016-10" db="EMBL/GenBank/DDBJ databases">
        <authorList>
            <person name="de Groot N.N."/>
        </authorList>
    </citation>
    <scope>NUCLEOTIDE SEQUENCE [LARGE SCALE GENOMIC DNA]</scope>
    <source>
        <strain evidence="1 2">BH539</strain>
    </source>
</reference>
<organism evidence="1 2">
    <name type="scientific">Onishia taeanensis</name>
    <dbReference type="NCBI Taxonomy" id="284577"/>
    <lineage>
        <taxon>Bacteria</taxon>
        <taxon>Pseudomonadati</taxon>
        <taxon>Pseudomonadota</taxon>
        <taxon>Gammaproteobacteria</taxon>
        <taxon>Oceanospirillales</taxon>
        <taxon>Halomonadaceae</taxon>
        <taxon>Onishia</taxon>
    </lineage>
</organism>
<dbReference type="Proteomes" id="UP000198641">
    <property type="component" value="Unassembled WGS sequence"/>
</dbReference>
<proteinExistence type="predicted"/>
<accession>A0A1G7ULE4</accession>
<protein>
    <submittedName>
        <fullName evidence="1">Uncharacterized protein</fullName>
    </submittedName>
</protein>
<evidence type="ECO:0000313" key="1">
    <source>
        <dbReference type="EMBL" id="SDG47550.1"/>
    </source>
</evidence>
<evidence type="ECO:0000313" key="2">
    <source>
        <dbReference type="Proteomes" id="UP000198641"/>
    </source>
</evidence>
<sequence>MFKVFGVYAERMRQFRVIRQPPDSRDLIVL</sequence>
<dbReference type="EMBL" id="FNCI01000015">
    <property type="protein sequence ID" value="SDG47550.1"/>
    <property type="molecule type" value="Genomic_DNA"/>
</dbReference>
<dbReference type="AlphaFoldDB" id="A0A1G7ULE4"/>
<name>A0A1G7ULE4_9GAMM</name>
<dbReference type="STRING" id="284577.SAMN05216571_11511"/>